<keyword evidence="1" id="KW-0472">Membrane</keyword>
<dbReference type="AlphaFoldDB" id="A0A6A6R393"/>
<dbReference type="OrthoDB" id="10384682at2759"/>
<dbReference type="GO" id="GO:0080120">
    <property type="term" value="P:CAAX-box protein maturation"/>
    <property type="evidence" value="ECO:0007669"/>
    <property type="project" value="UniProtKB-ARBA"/>
</dbReference>
<gene>
    <name evidence="3" type="ORF">BU16DRAFT_306112</name>
</gene>
<dbReference type="EMBL" id="MU004185">
    <property type="protein sequence ID" value="KAF2498822.1"/>
    <property type="molecule type" value="Genomic_DNA"/>
</dbReference>
<feature type="transmembrane region" description="Helical" evidence="1">
    <location>
        <begin position="240"/>
        <end position="260"/>
    </location>
</feature>
<evidence type="ECO:0000313" key="4">
    <source>
        <dbReference type="Proteomes" id="UP000799750"/>
    </source>
</evidence>
<accession>A0A6A6R393</accession>
<keyword evidence="1" id="KW-1133">Transmembrane helix</keyword>
<dbReference type="GO" id="GO:0004175">
    <property type="term" value="F:endopeptidase activity"/>
    <property type="evidence" value="ECO:0007669"/>
    <property type="project" value="UniProtKB-ARBA"/>
</dbReference>
<feature type="transmembrane region" description="Helical" evidence="1">
    <location>
        <begin position="272"/>
        <end position="291"/>
    </location>
</feature>
<evidence type="ECO:0000259" key="2">
    <source>
        <dbReference type="Pfam" id="PF02517"/>
    </source>
</evidence>
<feature type="domain" description="CAAX prenyl protease 2/Lysostaphin resistance protein A-like" evidence="2">
    <location>
        <begin position="157"/>
        <end position="249"/>
    </location>
</feature>
<dbReference type="InterPro" id="IPR003675">
    <property type="entry name" value="Rce1/LyrA-like_dom"/>
</dbReference>
<protein>
    <recommendedName>
        <fullName evidence="2">CAAX prenyl protease 2/Lysostaphin resistance protein A-like domain-containing protein</fullName>
    </recommendedName>
</protein>
<evidence type="ECO:0000256" key="1">
    <source>
        <dbReference type="SAM" id="Phobius"/>
    </source>
</evidence>
<dbReference type="Pfam" id="PF02517">
    <property type="entry name" value="Rce1-like"/>
    <property type="match status" value="1"/>
</dbReference>
<proteinExistence type="predicted"/>
<organism evidence="3 4">
    <name type="scientific">Lophium mytilinum</name>
    <dbReference type="NCBI Taxonomy" id="390894"/>
    <lineage>
        <taxon>Eukaryota</taxon>
        <taxon>Fungi</taxon>
        <taxon>Dikarya</taxon>
        <taxon>Ascomycota</taxon>
        <taxon>Pezizomycotina</taxon>
        <taxon>Dothideomycetes</taxon>
        <taxon>Pleosporomycetidae</taxon>
        <taxon>Mytilinidiales</taxon>
        <taxon>Mytilinidiaceae</taxon>
        <taxon>Lophium</taxon>
    </lineage>
</organism>
<name>A0A6A6R393_9PEZI</name>
<reference evidence="3" key="1">
    <citation type="journal article" date="2020" name="Stud. Mycol.">
        <title>101 Dothideomycetes genomes: a test case for predicting lifestyles and emergence of pathogens.</title>
        <authorList>
            <person name="Haridas S."/>
            <person name="Albert R."/>
            <person name="Binder M."/>
            <person name="Bloem J."/>
            <person name="Labutti K."/>
            <person name="Salamov A."/>
            <person name="Andreopoulos B."/>
            <person name="Baker S."/>
            <person name="Barry K."/>
            <person name="Bills G."/>
            <person name="Bluhm B."/>
            <person name="Cannon C."/>
            <person name="Castanera R."/>
            <person name="Culley D."/>
            <person name="Daum C."/>
            <person name="Ezra D."/>
            <person name="Gonzalez J."/>
            <person name="Henrissat B."/>
            <person name="Kuo A."/>
            <person name="Liang C."/>
            <person name="Lipzen A."/>
            <person name="Lutzoni F."/>
            <person name="Magnuson J."/>
            <person name="Mondo S."/>
            <person name="Nolan M."/>
            <person name="Ohm R."/>
            <person name="Pangilinan J."/>
            <person name="Park H.-J."/>
            <person name="Ramirez L."/>
            <person name="Alfaro M."/>
            <person name="Sun H."/>
            <person name="Tritt A."/>
            <person name="Yoshinaga Y."/>
            <person name="Zwiers L.-H."/>
            <person name="Turgeon B."/>
            <person name="Goodwin S."/>
            <person name="Spatafora J."/>
            <person name="Crous P."/>
            <person name="Grigoriev I."/>
        </authorList>
    </citation>
    <scope>NUCLEOTIDE SEQUENCE</scope>
    <source>
        <strain evidence="3">CBS 269.34</strain>
    </source>
</reference>
<sequence>MSPNPPPQPASTTEYHHTLRPQPNRALRSTAALTALTAGLATSLACLSPLLRTNLLLDPSSPSNPPGTPILRWTPGLLLASNLLTAIHIPTTLLIEQHIYHQPPNSLSSTSNRFRWPLLLKLAKRILPTALISGALLQLLNPAGWPNLTPRTLTMSLLTATLVPCAAAAEEYVFRGLLQRVSASWFADSSTAFWASTALTSVFFAGIHATSSLWMNAYCVLASVGGSLMTRWTGGLEASVLLHAVSNVVLMVPPVLAGNMGYLEELTEKGPSVGMVVVAGVNVGVVVWVVGRAVENEKGKEV</sequence>
<keyword evidence="1" id="KW-0812">Transmembrane</keyword>
<feature type="transmembrane region" description="Helical" evidence="1">
    <location>
        <begin position="185"/>
        <end position="207"/>
    </location>
</feature>
<keyword evidence="4" id="KW-1185">Reference proteome</keyword>
<evidence type="ECO:0000313" key="3">
    <source>
        <dbReference type="EMBL" id="KAF2498822.1"/>
    </source>
</evidence>
<dbReference type="Proteomes" id="UP000799750">
    <property type="component" value="Unassembled WGS sequence"/>
</dbReference>